<accession>R9GX56</accession>
<dbReference type="eggNOG" id="ENOG502Z7TP">
    <property type="taxonomic scope" value="Bacteria"/>
</dbReference>
<dbReference type="Gene3D" id="2.60.40.2130">
    <property type="entry name" value="F-spondin domain"/>
    <property type="match status" value="2"/>
</dbReference>
<dbReference type="InterPro" id="IPR009465">
    <property type="entry name" value="Spondin_N"/>
</dbReference>
<dbReference type="EMBL" id="AQPN01000014">
    <property type="protein sequence ID" value="EOR96402.1"/>
    <property type="molecule type" value="Genomic_DNA"/>
</dbReference>
<gene>
    <name evidence="1" type="ORF">ADIARSV_0402</name>
</gene>
<dbReference type="NCBIfam" id="NF038123">
    <property type="entry name" value="NF038123_dom"/>
    <property type="match status" value="2"/>
</dbReference>
<evidence type="ECO:0008006" key="3">
    <source>
        <dbReference type="Google" id="ProtNLM"/>
    </source>
</evidence>
<comment type="caution">
    <text evidence="1">The sequence shown here is derived from an EMBL/GenBank/DDBJ whole genome shotgun (WGS) entry which is preliminary data.</text>
</comment>
<reference evidence="1 2" key="1">
    <citation type="journal article" date="2013" name="Genome Announc.">
        <title>Draft Genome Sequence of Arcticibacter svalbardensis Strain MN12-7T, a Member of the Family Sphingobacteriaceae Isolated from an Arctic Soil Sample.</title>
        <authorList>
            <person name="Shivaji S."/>
            <person name="Ara S."/>
            <person name="Prasad S."/>
            <person name="Manasa B.P."/>
            <person name="Begum Z."/>
            <person name="Singh A."/>
            <person name="Kumar Pinnaka A."/>
        </authorList>
    </citation>
    <scope>NUCLEOTIDE SEQUENCE [LARGE SCALE GENOMIC DNA]</scope>
    <source>
        <strain evidence="1 2">MN12-7</strain>
    </source>
</reference>
<dbReference type="OrthoDB" id="1013900at2"/>
<evidence type="ECO:0000313" key="1">
    <source>
        <dbReference type="EMBL" id="EOR96402.1"/>
    </source>
</evidence>
<name>R9GX56_9SPHI</name>
<protein>
    <recommendedName>
        <fullName evidence="3">Secreted protein</fullName>
    </recommendedName>
</protein>
<evidence type="ECO:0000313" key="2">
    <source>
        <dbReference type="Proteomes" id="UP000014174"/>
    </source>
</evidence>
<dbReference type="STRING" id="1150600.ADIARSV_0402"/>
<dbReference type="PROSITE" id="PS51257">
    <property type="entry name" value="PROKAR_LIPOPROTEIN"/>
    <property type="match status" value="1"/>
</dbReference>
<dbReference type="PATRIC" id="fig|1150600.3.peg.394"/>
<proteinExistence type="predicted"/>
<dbReference type="Proteomes" id="UP000014174">
    <property type="component" value="Unassembled WGS sequence"/>
</dbReference>
<dbReference type="RefSeq" id="WP_016193652.1">
    <property type="nucleotide sequence ID" value="NZ_AQPN01000014.1"/>
</dbReference>
<keyword evidence="2" id="KW-1185">Reference proteome</keyword>
<organism evidence="1 2">
    <name type="scientific">Arcticibacter svalbardensis MN12-7</name>
    <dbReference type="NCBI Taxonomy" id="1150600"/>
    <lineage>
        <taxon>Bacteria</taxon>
        <taxon>Pseudomonadati</taxon>
        <taxon>Bacteroidota</taxon>
        <taxon>Sphingobacteriia</taxon>
        <taxon>Sphingobacteriales</taxon>
        <taxon>Sphingobacteriaceae</taxon>
        <taxon>Arcticibacter</taxon>
    </lineage>
</organism>
<dbReference type="AlphaFoldDB" id="R9GX56"/>
<sequence length="435" mass="46193">MKLIQKTPKWAAVTMILFTVAACQKNEMGLDDSSETKTTITVENVLVSKPLVESGEFKGSSPSNLILPGQSVTIEFSAARKEAISFATMYGWSNDLFFAPLNPGILVYDTNGNPIQGDVSEQVKLWDNGTRINQAPGANVNHPGVADSKIITEVKGTDAQGNTYLPASNLIKATLKYIGNSVFNLTLENTSGGTANQTPLSPGVWAVSYVVGENLQNATPLYSSGKPTANGLTDIAEMGSNTRLCDYLKTITGIFTPLSPILVVVYNGIENPIYKVGEVDRGQGLKALAQMGNADTLANYLKGKPGIKAVYVLPDPATKVLLPIIGNQAGGKVSQEISVSKNDKLAIATMYGFSNDWFFATSGDDIDATQKGDISMSMSLFDNGTAINQFPGAGITQFNLAGTPLKESKVIAAVPNPNAFTTLPAITDIIRVILQ</sequence>
<dbReference type="InterPro" id="IPR038678">
    <property type="entry name" value="Spondin_N_sf"/>
</dbReference>